<dbReference type="AlphaFoldDB" id="A0AAN8XAY0"/>
<organism evidence="1 2">
    <name type="scientific">Halocaridina rubra</name>
    <name type="common">Hawaiian red shrimp</name>
    <dbReference type="NCBI Taxonomy" id="373956"/>
    <lineage>
        <taxon>Eukaryota</taxon>
        <taxon>Metazoa</taxon>
        <taxon>Ecdysozoa</taxon>
        <taxon>Arthropoda</taxon>
        <taxon>Crustacea</taxon>
        <taxon>Multicrustacea</taxon>
        <taxon>Malacostraca</taxon>
        <taxon>Eumalacostraca</taxon>
        <taxon>Eucarida</taxon>
        <taxon>Decapoda</taxon>
        <taxon>Pleocyemata</taxon>
        <taxon>Caridea</taxon>
        <taxon>Atyoidea</taxon>
        <taxon>Atyidae</taxon>
        <taxon>Halocaridina</taxon>
    </lineage>
</organism>
<comment type="caution">
    <text evidence="1">The sequence shown here is derived from an EMBL/GenBank/DDBJ whole genome shotgun (WGS) entry which is preliminary data.</text>
</comment>
<dbReference type="EMBL" id="JAXCGZ010005730">
    <property type="protein sequence ID" value="KAK7080997.1"/>
    <property type="molecule type" value="Genomic_DNA"/>
</dbReference>
<name>A0AAN8XAY0_HALRR</name>
<gene>
    <name evidence="1" type="ORF">SK128_013261</name>
</gene>
<evidence type="ECO:0000313" key="1">
    <source>
        <dbReference type="EMBL" id="KAK7080997.1"/>
    </source>
</evidence>
<reference evidence="1 2" key="1">
    <citation type="submission" date="2023-11" db="EMBL/GenBank/DDBJ databases">
        <title>Halocaridina rubra genome assembly.</title>
        <authorList>
            <person name="Smith C."/>
        </authorList>
    </citation>
    <scope>NUCLEOTIDE SEQUENCE [LARGE SCALE GENOMIC DNA]</scope>
    <source>
        <strain evidence="1">EP-1</strain>
        <tissue evidence="1">Whole</tissue>
    </source>
</reference>
<proteinExistence type="predicted"/>
<protein>
    <submittedName>
        <fullName evidence="1">Uncharacterized protein</fullName>
    </submittedName>
</protein>
<keyword evidence="2" id="KW-1185">Reference proteome</keyword>
<dbReference type="Proteomes" id="UP001381693">
    <property type="component" value="Unassembled WGS sequence"/>
</dbReference>
<sequence length="68" mass="7873">MTAYTSQVALLQCDRPKSHPVALVDLLRECLQIHTPLQSRCREILQCSPRYCYLVYLMESPTIIYSNV</sequence>
<evidence type="ECO:0000313" key="2">
    <source>
        <dbReference type="Proteomes" id="UP001381693"/>
    </source>
</evidence>
<accession>A0AAN8XAY0</accession>